<dbReference type="Proteomes" id="UP000006272">
    <property type="component" value="Unassembled WGS sequence"/>
</dbReference>
<evidence type="ECO:0000259" key="2">
    <source>
        <dbReference type="Pfam" id="PF01979"/>
    </source>
</evidence>
<dbReference type="GO" id="GO:0016810">
    <property type="term" value="F:hydrolase activity, acting on carbon-nitrogen (but not peptide) bonds"/>
    <property type="evidence" value="ECO:0007669"/>
    <property type="project" value="InterPro"/>
</dbReference>
<name>K6GDU4_9BACT</name>
<dbReference type="InterPro" id="IPR011059">
    <property type="entry name" value="Metal-dep_hydrolase_composite"/>
</dbReference>
<reference evidence="3 4" key="1">
    <citation type="submission" date="2012-07" db="EMBL/GenBank/DDBJ databases">
        <title>Draft genome sequence of Desulfovibrio magneticus str. Maddingley MBC34 obtained from a metagenomic sequence of a methanogenic enrichment isolated from coal-seam formation water in Victoria, Australia.</title>
        <authorList>
            <person name="Greenfield P."/>
            <person name="Hendry P."/>
            <person name="Li D."/>
            <person name="Rosewarne C.P."/>
            <person name="Tran-Dinh N."/>
            <person name="Elbourne L.D.H."/>
            <person name="Paulsen I.T."/>
            <person name="Midgley D.J."/>
        </authorList>
    </citation>
    <scope>NUCLEOTIDE SEQUENCE [LARGE SCALE GENOMIC DNA]</scope>
    <source>
        <strain evidence="4">Maddingley MBC34</strain>
    </source>
</reference>
<evidence type="ECO:0000256" key="1">
    <source>
        <dbReference type="ARBA" id="ARBA00022801"/>
    </source>
</evidence>
<dbReference type="InterPro" id="IPR050287">
    <property type="entry name" value="MTA/SAH_deaminase"/>
</dbReference>
<evidence type="ECO:0000313" key="4">
    <source>
        <dbReference type="Proteomes" id="UP000006272"/>
    </source>
</evidence>
<dbReference type="InterPro" id="IPR006680">
    <property type="entry name" value="Amidohydro-rel"/>
</dbReference>
<dbReference type="PANTHER" id="PTHR43794:SF11">
    <property type="entry name" value="AMIDOHYDROLASE-RELATED DOMAIN-CONTAINING PROTEIN"/>
    <property type="match status" value="1"/>
</dbReference>
<protein>
    <submittedName>
        <fullName evidence="3">Cytosine deaminase-like metal-dependent hydrolase</fullName>
    </submittedName>
</protein>
<dbReference type="Pfam" id="PF01979">
    <property type="entry name" value="Amidohydro_1"/>
    <property type="match status" value="1"/>
</dbReference>
<dbReference type="EMBL" id="ALAO01000158">
    <property type="protein sequence ID" value="EKO39259.1"/>
    <property type="molecule type" value="Genomic_DNA"/>
</dbReference>
<dbReference type="AlphaFoldDB" id="K6GDU4"/>
<feature type="domain" description="Amidohydrolase-related" evidence="2">
    <location>
        <begin position="64"/>
        <end position="371"/>
    </location>
</feature>
<sequence>MPSTAFPDAPHAVRAARALTMVPGAAPLDDAALVLAGRRILDVGPARRVLAGFHGPVEDLGDAVLVPGLVNAHAHLELSHLRGLAPPPAGFCAWARWLFAAARETASPDVLAAAVAEAAGGGTAAVIDVAGRAGPAVARALRKAGLSGLVCREILGRRGDISLDPPPQLAEAAGDGVAATVCGHALYSTAPELLRRVRAACRERGAPFSLHLAEHAGEMELFMTGMGEFADMLAGRLLPKGWRAPGRSPVAEAAAQGLLGPDTLAVHVVQLAPGDLAILARSGATACLCPRSNARIGVGVADAPALVAAGVRLALGTDSLASNDDLDLWNEARALFAAHPELPGRVVLEALTMNPARLLGRDDLGRLTPGSVGGWAVLPADLGTYLT</sequence>
<organism evidence="3 4">
    <name type="scientific">Solidesulfovibrio magneticus str. Maddingley MBC34</name>
    <dbReference type="NCBI Taxonomy" id="1206767"/>
    <lineage>
        <taxon>Bacteria</taxon>
        <taxon>Pseudomonadati</taxon>
        <taxon>Thermodesulfobacteriota</taxon>
        <taxon>Desulfovibrionia</taxon>
        <taxon>Desulfovibrionales</taxon>
        <taxon>Desulfovibrionaceae</taxon>
        <taxon>Solidesulfovibrio</taxon>
    </lineage>
</organism>
<dbReference type="PATRIC" id="fig|1206767.3.peg.1981"/>
<dbReference type="InterPro" id="IPR032466">
    <property type="entry name" value="Metal_Hydrolase"/>
</dbReference>
<keyword evidence="1 3" id="KW-0378">Hydrolase</keyword>
<dbReference type="Gene3D" id="3.20.20.140">
    <property type="entry name" value="Metal-dependent hydrolases"/>
    <property type="match status" value="1"/>
</dbReference>
<gene>
    <name evidence="3" type="ORF">B193_2035</name>
</gene>
<evidence type="ECO:0000313" key="3">
    <source>
        <dbReference type="EMBL" id="EKO39259.1"/>
    </source>
</evidence>
<dbReference type="PANTHER" id="PTHR43794">
    <property type="entry name" value="AMINOHYDROLASE SSNA-RELATED"/>
    <property type="match status" value="1"/>
</dbReference>
<dbReference type="SUPFAM" id="SSF51338">
    <property type="entry name" value="Composite domain of metallo-dependent hydrolases"/>
    <property type="match status" value="1"/>
</dbReference>
<accession>K6GDU4</accession>
<proteinExistence type="predicted"/>
<comment type="caution">
    <text evidence="3">The sequence shown here is derived from an EMBL/GenBank/DDBJ whole genome shotgun (WGS) entry which is preliminary data.</text>
</comment>
<dbReference type="SUPFAM" id="SSF51556">
    <property type="entry name" value="Metallo-dependent hydrolases"/>
    <property type="match status" value="1"/>
</dbReference>